<organism evidence="2">
    <name type="scientific">Eremomyces bilateralis CBS 781.70</name>
    <dbReference type="NCBI Taxonomy" id="1392243"/>
    <lineage>
        <taxon>Eukaryota</taxon>
        <taxon>Fungi</taxon>
        <taxon>Dikarya</taxon>
        <taxon>Ascomycota</taxon>
        <taxon>Pezizomycotina</taxon>
        <taxon>Dothideomycetes</taxon>
        <taxon>Dothideomycetes incertae sedis</taxon>
        <taxon>Eremomycetales</taxon>
        <taxon>Eremomycetaceae</taxon>
        <taxon>Eremomyces</taxon>
    </lineage>
</organism>
<dbReference type="InterPro" id="IPR000210">
    <property type="entry name" value="BTB/POZ_dom"/>
</dbReference>
<evidence type="ECO:0000313" key="2">
    <source>
        <dbReference type="EMBL" id="KAF1812744.1"/>
    </source>
</evidence>
<dbReference type="OrthoDB" id="5326346at2759"/>
<protein>
    <recommendedName>
        <fullName evidence="1">BTB domain-containing protein</fullName>
    </recommendedName>
</protein>
<feature type="domain" description="BTB" evidence="1">
    <location>
        <begin position="12"/>
        <end position="92"/>
    </location>
</feature>
<dbReference type="SUPFAM" id="SSF54695">
    <property type="entry name" value="POZ domain"/>
    <property type="match status" value="1"/>
</dbReference>
<dbReference type="RefSeq" id="XP_033534375.1">
    <property type="nucleotide sequence ID" value="XM_033675234.1"/>
</dbReference>
<accession>A0A6G1G3U6</accession>
<name>A0A6G1G3U6_9PEZI</name>
<dbReference type="AlphaFoldDB" id="A0A6G1G3U6"/>
<dbReference type="GeneID" id="54415804"/>
<dbReference type="Proteomes" id="UP000504638">
    <property type="component" value="Unplaced"/>
</dbReference>
<evidence type="ECO:0000259" key="1">
    <source>
        <dbReference type="PROSITE" id="PS50097"/>
    </source>
</evidence>
<evidence type="ECO:0000313" key="3">
    <source>
        <dbReference type="Proteomes" id="UP000504638"/>
    </source>
</evidence>
<gene>
    <name evidence="2 4" type="ORF">P152DRAFT_324873</name>
</gene>
<dbReference type="PROSITE" id="PS50097">
    <property type="entry name" value="BTB"/>
    <property type="match status" value="1"/>
</dbReference>
<reference evidence="2 4" key="1">
    <citation type="submission" date="2020-01" db="EMBL/GenBank/DDBJ databases">
        <authorList>
            <consortium name="DOE Joint Genome Institute"/>
            <person name="Haridas S."/>
            <person name="Albert R."/>
            <person name="Binder M."/>
            <person name="Bloem J."/>
            <person name="Labutti K."/>
            <person name="Salamov A."/>
            <person name="Andreopoulos B."/>
            <person name="Baker S.E."/>
            <person name="Barry K."/>
            <person name="Bills G."/>
            <person name="Bluhm B.H."/>
            <person name="Cannon C."/>
            <person name="Castanera R."/>
            <person name="Culley D.E."/>
            <person name="Daum C."/>
            <person name="Ezra D."/>
            <person name="Gonzalez J.B."/>
            <person name="Henrissat B."/>
            <person name="Kuo A."/>
            <person name="Liang C."/>
            <person name="Lipzen A."/>
            <person name="Lutzoni F."/>
            <person name="Magnuson J."/>
            <person name="Mondo S."/>
            <person name="Nolan M."/>
            <person name="Ohm R."/>
            <person name="Pangilinan J."/>
            <person name="Park H.-J."/>
            <person name="Ramirez L."/>
            <person name="Alfaro M."/>
            <person name="Sun H."/>
            <person name="Tritt A."/>
            <person name="Yoshinaga Y."/>
            <person name="Zwiers L.-H."/>
            <person name="Turgeon B.G."/>
            <person name="Goodwin S.B."/>
            <person name="Spatafora J.W."/>
            <person name="Crous P.W."/>
            <person name="Grigoriev I.V."/>
        </authorList>
    </citation>
    <scope>NUCLEOTIDE SEQUENCE</scope>
    <source>
        <strain evidence="2 4">CBS 781.70</strain>
    </source>
</reference>
<dbReference type="EMBL" id="ML975156">
    <property type="protein sequence ID" value="KAF1812744.1"/>
    <property type="molecule type" value="Genomic_DNA"/>
</dbReference>
<reference evidence="4" key="2">
    <citation type="submission" date="2020-04" db="EMBL/GenBank/DDBJ databases">
        <authorList>
            <consortium name="NCBI Genome Project"/>
        </authorList>
    </citation>
    <scope>NUCLEOTIDE SEQUENCE</scope>
    <source>
        <strain evidence="4">CBS 781.70</strain>
    </source>
</reference>
<dbReference type="InterPro" id="IPR011333">
    <property type="entry name" value="SKP1/BTB/POZ_sf"/>
</dbReference>
<dbReference type="Gene3D" id="3.30.710.10">
    <property type="entry name" value="Potassium Channel Kv1.1, Chain A"/>
    <property type="match status" value="1"/>
</dbReference>
<keyword evidence="3" id="KW-1185">Reference proteome</keyword>
<sequence>MTSNFQTLDPEGDLTVNITIPEEDIKRESFLASSRHLSVASPYFDRMFSGPWKESESVKSGSLDIDALPSCGPTSYSIILNAMHGRFRKVPSSLSKAELV</sequence>
<evidence type="ECO:0000313" key="4">
    <source>
        <dbReference type="RefSeq" id="XP_033534375.1"/>
    </source>
</evidence>
<reference evidence="4" key="3">
    <citation type="submission" date="2025-04" db="UniProtKB">
        <authorList>
            <consortium name="RefSeq"/>
        </authorList>
    </citation>
    <scope>IDENTIFICATION</scope>
    <source>
        <strain evidence="4">CBS 781.70</strain>
    </source>
</reference>
<proteinExistence type="predicted"/>